<keyword evidence="1 4" id="KW-0812">Transmembrane</keyword>
<dbReference type="InterPro" id="IPR050327">
    <property type="entry name" value="Proton-linked_MCT"/>
</dbReference>
<feature type="transmembrane region" description="Helical" evidence="4">
    <location>
        <begin position="284"/>
        <end position="305"/>
    </location>
</feature>
<dbReference type="Gene3D" id="1.20.1250.20">
    <property type="entry name" value="MFS general substrate transporter like domains"/>
    <property type="match status" value="1"/>
</dbReference>
<feature type="transmembrane region" description="Helical" evidence="4">
    <location>
        <begin position="311"/>
        <end position="337"/>
    </location>
</feature>
<feature type="transmembrane region" description="Helical" evidence="4">
    <location>
        <begin position="169"/>
        <end position="187"/>
    </location>
</feature>
<keyword evidence="3 4" id="KW-0472">Membrane</keyword>
<evidence type="ECO:0000259" key="5">
    <source>
        <dbReference type="PROSITE" id="PS50850"/>
    </source>
</evidence>
<evidence type="ECO:0000256" key="4">
    <source>
        <dbReference type="SAM" id="Phobius"/>
    </source>
</evidence>
<gene>
    <name evidence="6" type="ORF">ACFSX5_04845</name>
</gene>
<feature type="transmembrane region" description="Helical" evidence="4">
    <location>
        <begin position="46"/>
        <end position="67"/>
    </location>
</feature>
<keyword evidence="7" id="KW-1185">Reference proteome</keyword>
<dbReference type="Pfam" id="PF07690">
    <property type="entry name" value="MFS_1"/>
    <property type="match status" value="1"/>
</dbReference>
<dbReference type="SUPFAM" id="SSF103473">
    <property type="entry name" value="MFS general substrate transporter"/>
    <property type="match status" value="1"/>
</dbReference>
<evidence type="ECO:0000313" key="6">
    <source>
        <dbReference type="EMBL" id="MFD2647123.1"/>
    </source>
</evidence>
<feature type="transmembrane region" description="Helical" evidence="4">
    <location>
        <begin position="73"/>
        <end position="96"/>
    </location>
</feature>
<dbReference type="EMBL" id="JBHUNP010000001">
    <property type="protein sequence ID" value="MFD2647123.1"/>
    <property type="molecule type" value="Genomic_DNA"/>
</dbReference>
<feature type="transmembrane region" description="Helical" evidence="4">
    <location>
        <begin position="374"/>
        <end position="395"/>
    </location>
</feature>
<name>A0ABW5QHC9_9HYPH</name>
<feature type="transmembrane region" description="Helical" evidence="4">
    <location>
        <begin position="103"/>
        <end position="122"/>
    </location>
</feature>
<feature type="transmembrane region" description="Helical" evidence="4">
    <location>
        <begin position="12"/>
        <end position="34"/>
    </location>
</feature>
<comment type="caution">
    <text evidence="6">The sequence shown here is derived from an EMBL/GenBank/DDBJ whole genome shotgun (WGS) entry which is preliminary data.</text>
</comment>
<dbReference type="InterPro" id="IPR011701">
    <property type="entry name" value="MFS"/>
</dbReference>
<keyword evidence="2 4" id="KW-1133">Transmembrane helix</keyword>
<dbReference type="InterPro" id="IPR036259">
    <property type="entry name" value="MFS_trans_sf"/>
</dbReference>
<evidence type="ECO:0000313" key="7">
    <source>
        <dbReference type="Proteomes" id="UP001597521"/>
    </source>
</evidence>
<evidence type="ECO:0000256" key="3">
    <source>
        <dbReference type="ARBA" id="ARBA00023136"/>
    </source>
</evidence>
<proteinExistence type="predicted"/>
<feature type="domain" description="Major facilitator superfamily (MFS) profile" evidence="5">
    <location>
        <begin position="8"/>
        <end position="399"/>
    </location>
</feature>
<feature type="transmembrane region" description="Helical" evidence="4">
    <location>
        <begin position="252"/>
        <end position="272"/>
    </location>
</feature>
<evidence type="ECO:0000256" key="1">
    <source>
        <dbReference type="ARBA" id="ARBA00022692"/>
    </source>
</evidence>
<organism evidence="6 7">
    <name type="scientific">Devosia albogilva</name>
    <dbReference type="NCBI Taxonomy" id="429726"/>
    <lineage>
        <taxon>Bacteria</taxon>
        <taxon>Pseudomonadati</taxon>
        <taxon>Pseudomonadota</taxon>
        <taxon>Alphaproteobacteria</taxon>
        <taxon>Hyphomicrobiales</taxon>
        <taxon>Devosiaceae</taxon>
        <taxon>Devosia</taxon>
    </lineage>
</organism>
<dbReference type="PROSITE" id="PS50850">
    <property type="entry name" value="MFS"/>
    <property type="match status" value="1"/>
</dbReference>
<dbReference type="PANTHER" id="PTHR11360:SF284">
    <property type="entry name" value="EG:103B4.3 PROTEIN-RELATED"/>
    <property type="match status" value="1"/>
</dbReference>
<dbReference type="InterPro" id="IPR020846">
    <property type="entry name" value="MFS_dom"/>
</dbReference>
<accession>A0ABW5QHC9</accession>
<protein>
    <submittedName>
        <fullName evidence="6">MFS transporter</fullName>
    </submittedName>
</protein>
<sequence length="399" mass="40799">MTRSNRARWGLVSTSGVLTGFGHGFAAFAVSALLKPMALDLDTGRGAISTAIGLGRFVAGMASPSIGRITDAYGTRLIVIAGMVVSAIGLFLLAAVRSEIELYIVWSLVFSVGIAAGFTVALDKLVVATAADKGGMALAVRFSISAVVATLIVPLVTTMIEHLGWRQTCVIWGGIILLLIPIPYLFFGIKPGTDVSPSAVKDGGEAAAPARSVLRQPAFWIIAGGLTAQASVTTGLSVHLVPLMTDFGLDPVFAATLFGGMVLLTVPVRLLAGYIADHVLPATLPIVLGALLVLEGLAIGSFALAPSFGTMLVVIGALGVAAGAPMVLVLILCAELFGRSGFATVQGNLMMVQVPGTMLAPIVAGYVHDFTGSYVPVVAGFCVLLVMGGAGLGLLKARG</sequence>
<evidence type="ECO:0000256" key="2">
    <source>
        <dbReference type="ARBA" id="ARBA00022989"/>
    </source>
</evidence>
<dbReference type="RefSeq" id="WP_386832159.1">
    <property type="nucleotide sequence ID" value="NZ_JBHUNP010000001.1"/>
</dbReference>
<dbReference type="PANTHER" id="PTHR11360">
    <property type="entry name" value="MONOCARBOXYLATE TRANSPORTER"/>
    <property type="match status" value="1"/>
</dbReference>
<feature type="transmembrane region" description="Helical" evidence="4">
    <location>
        <begin position="349"/>
        <end position="368"/>
    </location>
</feature>
<dbReference type="Proteomes" id="UP001597521">
    <property type="component" value="Unassembled WGS sequence"/>
</dbReference>
<reference evidence="7" key="1">
    <citation type="journal article" date="2019" name="Int. J. Syst. Evol. Microbiol.">
        <title>The Global Catalogue of Microorganisms (GCM) 10K type strain sequencing project: providing services to taxonomists for standard genome sequencing and annotation.</title>
        <authorList>
            <consortium name="The Broad Institute Genomics Platform"/>
            <consortium name="The Broad Institute Genome Sequencing Center for Infectious Disease"/>
            <person name="Wu L."/>
            <person name="Ma J."/>
        </authorList>
    </citation>
    <scope>NUCLEOTIDE SEQUENCE [LARGE SCALE GENOMIC DNA]</scope>
    <source>
        <strain evidence="7">CCM 7427</strain>
    </source>
</reference>
<feature type="transmembrane region" description="Helical" evidence="4">
    <location>
        <begin position="134"/>
        <end position="157"/>
    </location>
</feature>